<organism evidence="1">
    <name type="scientific">marine sediment metagenome</name>
    <dbReference type="NCBI Taxonomy" id="412755"/>
    <lineage>
        <taxon>unclassified sequences</taxon>
        <taxon>metagenomes</taxon>
        <taxon>ecological metagenomes</taxon>
    </lineage>
</organism>
<comment type="caution">
    <text evidence="1">The sequence shown here is derived from an EMBL/GenBank/DDBJ whole genome shotgun (WGS) entry which is preliminary data.</text>
</comment>
<dbReference type="AlphaFoldDB" id="A0A0F9DLT6"/>
<accession>A0A0F9DLT6</accession>
<evidence type="ECO:0000313" key="1">
    <source>
        <dbReference type="EMBL" id="KKL54761.1"/>
    </source>
</evidence>
<gene>
    <name evidence="1" type="ORF">LCGC14_2262170</name>
</gene>
<protein>
    <submittedName>
        <fullName evidence="1">Uncharacterized protein</fullName>
    </submittedName>
</protein>
<dbReference type="EMBL" id="LAZR01031088">
    <property type="protein sequence ID" value="KKL54761.1"/>
    <property type="molecule type" value="Genomic_DNA"/>
</dbReference>
<name>A0A0F9DLT6_9ZZZZ</name>
<sequence>MTVNQKEFDNIIQKFDTEDSSFRGDIWHRCRKLLCKGYIYEAYALLLATWNFARIRFIMTKLDSKTLSDLINETEVLYKNINEKFFIQVDFNNLKLSNNIKEIYAKFRKIKGIEQTGASKLMALRKPDLFVMWDTGIRKYYKINNKGTPDNYLNYLKILQKEFKHIKWDRIDKPFAKAIDEYNYYINHVKMH</sequence>
<proteinExistence type="predicted"/>
<reference evidence="1" key="1">
    <citation type="journal article" date="2015" name="Nature">
        <title>Complex archaea that bridge the gap between prokaryotes and eukaryotes.</title>
        <authorList>
            <person name="Spang A."/>
            <person name="Saw J.H."/>
            <person name="Jorgensen S.L."/>
            <person name="Zaremba-Niedzwiedzka K."/>
            <person name="Martijn J."/>
            <person name="Lind A.E."/>
            <person name="van Eijk R."/>
            <person name="Schleper C."/>
            <person name="Guy L."/>
            <person name="Ettema T.J."/>
        </authorList>
    </citation>
    <scope>NUCLEOTIDE SEQUENCE</scope>
</reference>